<evidence type="ECO:0000313" key="4">
    <source>
        <dbReference type="Proteomes" id="UP000282195"/>
    </source>
</evidence>
<dbReference type="AlphaFoldDB" id="A0A387FL05"/>
<dbReference type="EMBL" id="CP032694">
    <property type="protein sequence ID" value="AYG58127.1"/>
    <property type="molecule type" value="Genomic_DNA"/>
</dbReference>
<organism evidence="3 4">
    <name type="scientific">Rhizobium jaguaris</name>
    <dbReference type="NCBI Taxonomy" id="1312183"/>
    <lineage>
        <taxon>Bacteria</taxon>
        <taxon>Pseudomonadati</taxon>
        <taxon>Pseudomonadota</taxon>
        <taxon>Alphaproteobacteria</taxon>
        <taxon>Hyphomicrobiales</taxon>
        <taxon>Rhizobiaceae</taxon>
        <taxon>Rhizobium/Agrobacterium group</taxon>
        <taxon>Rhizobium</taxon>
    </lineage>
</organism>
<accession>A0A387FL05</accession>
<feature type="chain" id="PRO_5017360528" description="Flagellar basal body-associated FliL family protein" evidence="2">
    <location>
        <begin position="27"/>
        <end position="178"/>
    </location>
</feature>
<evidence type="ECO:0000313" key="3">
    <source>
        <dbReference type="EMBL" id="AYG58127.1"/>
    </source>
</evidence>
<feature type="region of interest" description="Disordered" evidence="1">
    <location>
        <begin position="148"/>
        <end position="178"/>
    </location>
</feature>
<dbReference type="KEGG" id="rjg:CCGE525_04310"/>
<gene>
    <name evidence="3" type="ORF">CCGE525_04310</name>
</gene>
<dbReference type="RefSeq" id="WP_120703209.1">
    <property type="nucleotide sequence ID" value="NZ_CP032694.1"/>
</dbReference>
<feature type="signal peptide" evidence="2">
    <location>
        <begin position="1"/>
        <end position="26"/>
    </location>
</feature>
<evidence type="ECO:0000256" key="2">
    <source>
        <dbReference type="SAM" id="SignalP"/>
    </source>
</evidence>
<evidence type="ECO:0000256" key="1">
    <source>
        <dbReference type="SAM" id="MobiDB-lite"/>
    </source>
</evidence>
<protein>
    <recommendedName>
        <fullName evidence="5">Flagellar basal body-associated FliL family protein</fullName>
    </recommendedName>
</protein>
<proteinExistence type="predicted"/>
<reference evidence="3 4" key="1">
    <citation type="submission" date="2018-10" db="EMBL/GenBank/DDBJ databases">
        <title>Rhizobium etli, R. leguminosarum and a new Rhizobium genospecies from Phaseolus dumosus.</title>
        <authorList>
            <person name="Ramirez-Puebla S.T."/>
            <person name="Rogel-Hernandez M.A."/>
            <person name="Guerrero G."/>
            <person name="Ormeno-Orrillo E."/>
            <person name="Martinez-Romero J.C."/>
            <person name="Negrete-Yankelevich S."/>
            <person name="Martinez-Romero E."/>
        </authorList>
    </citation>
    <scope>NUCLEOTIDE SEQUENCE [LARGE SCALE GENOMIC DNA]</scope>
    <source>
        <strain evidence="3 4">CCGE525</strain>
    </source>
</reference>
<sequence>MIKLVITGLWVCAVTLASVYFSVQMATAPATNPDDAKKAQQEYVKGESINVPVIANGQVNGYFITRISFMMEKGKAAELQTPLTELTTDQLYSLLVGNKTIDIAHTASFDVAGFRNDIKKKMNERLGGDYVADVLVEQLDYLSKDEINNGAGSGKKTVKPVKIVQGDPAPDAEPKPAN</sequence>
<dbReference type="OrthoDB" id="7847400at2"/>
<keyword evidence="2" id="KW-0732">Signal</keyword>
<evidence type="ECO:0008006" key="5">
    <source>
        <dbReference type="Google" id="ProtNLM"/>
    </source>
</evidence>
<name>A0A387FL05_9HYPH</name>
<keyword evidence="4" id="KW-1185">Reference proteome</keyword>
<dbReference type="Proteomes" id="UP000282195">
    <property type="component" value="Chromosome"/>
</dbReference>